<sequence length="49" mass="5455">MAYADGSTDNARYNLCGRLVRHDDSAGSRALAEYDLHGNLIGETRRMLK</sequence>
<gene>
    <name evidence="1" type="ORF">G3N55_12805</name>
</gene>
<dbReference type="Gene3D" id="2.180.10.10">
    <property type="entry name" value="RHS repeat-associated core"/>
    <property type="match status" value="1"/>
</dbReference>
<dbReference type="EMBL" id="JAAGRR010000317">
    <property type="protein sequence ID" value="NDY43710.1"/>
    <property type="molecule type" value="Genomic_DNA"/>
</dbReference>
<comment type="caution">
    <text evidence="1">The sequence shown here is derived from an EMBL/GenBank/DDBJ whole genome shotgun (WGS) entry which is preliminary data.</text>
</comment>
<protein>
    <recommendedName>
        <fullName evidence="3">RHS repeat protein</fullName>
    </recommendedName>
</protein>
<dbReference type="Proteomes" id="UP000469346">
    <property type="component" value="Unassembled WGS sequence"/>
</dbReference>
<feature type="non-terminal residue" evidence="1">
    <location>
        <position position="49"/>
    </location>
</feature>
<dbReference type="NCBIfam" id="TIGR01643">
    <property type="entry name" value="YD_repeat_2x"/>
    <property type="match status" value="1"/>
</dbReference>
<proteinExistence type="predicted"/>
<dbReference type="InterPro" id="IPR006530">
    <property type="entry name" value="YD"/>
</dbReference>
<dbReference type="AlphaFoldDB" id="A0A6N9TTJ5"/>
<accession>A0A6N9TTJ5</accession>
<evidence type="ECO:0000313" key="2">
    <source>
        <dbReference type="Proteomes" id="UP000469346"/>
    </source>
</evidence>
<organism evidence="1 2">
    <name type="scientific">Dissulfurirhabdus thermomarina</name>
    <dbReference type="NCBI Taxonomy" id="1765737"/>
    <lineage>
        <taxon>Bacteria</taxon>
        <taxon>Deltaproteobacteria</taxon>
        <taxon>Dissulfurirhabdaceae</taxon>
        <taxon>Dissulfurirhabdus</taxon>
    </lineage>
</organism>
<evidence type="ECO:0008006" key="3">
    <source>
        <dbReference type="Google" id="ProtNLM"/>
    </source>
</evidence>
<reference evidence="1 2" key="1">
    <citation type="submission" date="2020-02" db="EMBL/GenBank/DDBJ databases">
        <title>Comparative genomics of sulfur disproportionating microorganisms.</title>
        <authorList>
            <person name="Ward L.M."/>
            <person name="Bertran E."/>
            <person name="Johnston D.T."/>
        </authorList>
    </citation>
    <scope>NUCLEOTIDE SEQUENCE [LARGE SCALE GENOMIC DNA]</scope>
    <source>
        <strain evidence="1 2">DSM 100025</strain>
    </source>
</reference>
<dbReference type="RefSeq" id="WP_163300070.1">
    <property type="nucleotide sequence ID" value="NZ_JAAGRR010000317.1"/>
</dbReference>
<keyword evidence="2" id="KW-1185">Reference proteome</keyword>
<name>A0A6N9TTJ5_DISTH</name>
<evidence type="ECO:0000313" key="1">
    <source>
        <dbReference type="EMBL" id="NDY43710.1"/>
    </source>
</evidence>